<organism evidence="2 3">
    <name type="scientific">Mikania micrantha</name>
    <name type="common">bitter vine</name>
    <dbReference type="NCBI Taxonomy" id="192012"/>
    <lineage>
        <taxon>Eukaryota</taxon>
        <taxon>Viridiplantae</taxon>
        <taxon>Streptophyta</taxon>
        <taxon>Embryophyta</taxon>
        <taxon>Tracheophyta</taxon>
        <taxon>Spermatophyta</taxon>
        <taxon>Magnoliopsida</taxon>
        <taxon>eudicotyledons</taxon>
        <taxon>Gunneridae</taxon>
        <taxon>Pentapetalae</taxon>
        <taxon>asterids</taxon>
        <taxon>campanulids</taxon>
        <taxon>Asterales</taxon>
        <taxon>Asteraceae</taxon>
        <taxon>Asteroideae</taxon>
        <taxon>Heliantheae alliance</taxon>
        <taxon>Eupatorieae</taxon>
        <taxon>Mikania</taxon>
    </lineage>
</organism>
<dbReference type="InterPro" id="IPR012337">
    <property type="entry name" value="RNaseH-like_sf"/>
</dbReference>
<keyword evidence="3" id="KW-1185">Reference proteome</keyword>
<dbReference type="PANTHER" id="PTHR35046:SF9">
    <property type="entry name" value="RNA-DIRECTED DNA POLYMERASE"/>
    <property type="match status" value="1"/>
</dbReference>
<dbReference type="EMBL" id="SZYD01000019">
    <property type="protein sequence ID" value="KAD2392709.1"/>
    <property type="molecule type" value="Genomic_DNA"/>
</dbReference>
<dbReference type="Gene3D" id="3.30.420.10">
    <property type="entry name" value="Ribonuclease H-like superfamily/Ribonuclease H"/>
    <property type="match status" value="1"/>
</dbReference>
<evidence type="ECO:0000313" key="3">
    <source>
        <dbReference type="Proteomes" id="UP000326396"/>
    </source>
</evidence>
<dbReference type="Proteomes" id="UP000326396">
    <property type="component" value="Linkage Group LG9"/>
</dbReference>
<dbReference type="SUPFAM" id="SSF56672">
    <property type="entry name" value="DNA/RNA polymerases"/>
    <property type="match status" value="1"/>
</dbReference>
<dbReference type="GO" id="GO:0003676">
    <property type="term" value="F:nucleic acid binding"/>
    <property type="evidence" value="ECO:0007669"/>
    <property type="project" value="InterPro"/>
</dbReference>
<dbReference type="InterPro" id="IPR036397">
    <property type="entry name" value="RNaseH_sf"/>
</dbReference>
<dbReference type="InterPro" id="IPR043502">
    <property type="entry name" value="DNA/RNA_pol_sf"/>
</dbReference>
<dbReference type="SUPFAM" id="SSF53098">
    <property type="entry name" value="Ribonuclease H-like"/>
    <property type="match status" value="1"/>
</dbReference>
<comment type="caution">
    <text evidence="2">The sequence shown here is derived from an EMBL/GenBank/DDBJ whole genome shotgun (WGS) entry which is preliminary data.</text>
</comment>
<feature type="domain" description="Reverse transcriptase/retrotransposon-derived protein RNase H-like" evidence="1">
    <location>
        <begin position="182"/>
        <end position="256"/>
    </location>
</feature>
<gene>
    <name evidence="2" type="ORF">E3N88_39686</name>
</gene>
<proteinExistence type="predicted"/>
<dbReference type="Pfam" id="PF17919">
    <property type="entry name" value="RT_RNaseH_2"/>
    <property type="match status" value="1"/>
</dbReference>
<dbReference type="OrthoDB" id="2013610at2759"/>
<accession>A0A5N6LKH5</accession>
<protein>
    <recommendedName>
        <fullName evidence="1">Reverse transcriptase/retrotransposon-derived protein RNase H-like domain-containing protein</fullName>
    </recommendedName>
</protein>
<name>A0A5N6LKH5_9ASTR</name>
<sequence length="345" mass="38815">MALSATLGELCPGSVGFLRFLRKREASRSATSRTGSIKCLTGPIAKQAYDPLIDDYDLDNKEDEECVVTKDDEVMEEEFGVSEDDEEDVELGIDVDDDDEEDKFLVRLEANFNVQLLIGRKRPYRVGEENCSVEEKSQVPFLGHIVTAAGVQVDKYKISAIVSWLPGCQAPNCTYKEGWIYFNDEAAAAFDKLKQALITAPILRLPNFNAPFIVECDASSEVIYAILIQDDHPVAYSSTAFTPSTYFKSAYDRQLLDLPLPIPNQIWEALSMDFIAGLLPSNKVDTILMMMMMNRLSKYAHFLPLAHPFTSETMASVFCKEIVRLHGIPRSIVIDRDVIFLSHFW</sequence>
<dbReference type="InterPro" id="IPR041577">
    <property type="entry name" value="RT_RNaseH_2"/>
</dbReference>
<dbReference type="PANTHER" id="PTHR35046">
    <property type="entry name" value="ZINC KNUCKLE (CCHC-TYPE) FAMILY PROTEIN"/>
    <property type="match status" value="1"/>
</dbReference>
<dbReference type="AlphaFoldDB" id="A0A5N6LKH5"/>
<evidence type="ECO:0000313" key="2">
    <source>
        <dbReference type="EMBL" id="KAD2392709.1"/>
    </source>
</evidence>
<evidence type="ECO:0000259" key="1">
    <source>
        <dbReference type="Pfam" id="PF17919"/>
    </source>
</evidence>
<reference evidence="2 3" key="1">
    <citation type="submission" date="2019-05" db="EMBL/GenBank/DDBJ databases">
        <title>Mikania micrantha, genome provides insights into the molecular mechanism of rapid growth.</title>
        <authorList>
            <person name="Liu B."/>
        </authorList>
    </citation>
    <scope>NUCLEOTIDE SEQUENCE [LARGE SCALE GENOMIC DNA]</scope>
    <source>
        <strain evidence="2">NLD-2019</strain>
        <tissue evidence="2">Leaf</tissue>
    </source>
</reference>